<feature type="signal peptide" evidence="1">
    <location>
        <begin position="1"/>
        <end position="34"/>
    </location>
</feature>
<proteinExistence type="predicted"/>
<evidence type="ECO:0000313" key="3">
    <source>
        <dbReference type="Proteomes" id="UP000078431"/>
    </source>
</evidence>
<sequence length="199" mass="22435">MKIITQGFKSKFNLKVLRGMVFASLLLHAFQVSAHNLVDGKSVLPISIADRGELLLHNDEITYSSWNSSELIGKVRVVQYIAGRTSAKKKNSMLIKAIKNANFPSERFQPTTIVNTDDVILGSGFFVLGKIEKNKRRYPWAQFIIDSNGVGRRTWQLNEESSTIVVLDKFGHIQWAKDGNLTPEEVNMVISMVKKLINE</sequence>
<organism evidence="2 3">
    <name type="scientific">Obesumbacterium proteus ATCC 12841</name>
    <dbReference type="NCBI Taxonomy" id="1354268"/>
    <lineage>
        <taxon>Bacteria</taxon>
        <taxon>Pseudomonadati</taxon>
        <taxon>Pseudomonadota</taxon>
        <taxon>Gammaproteobacteria</taxon>
        <taxon>Enterobacterales</taxon>
        <taxon>Hafniaceae</taxon>
        <taxon>Obesumbacterium</taxon>
    </lineage>
</organism>
<protein>
    <submittedName>
        <fullName evidence="2">YtfJ family transcriptional regulator</fullName>
    </submittedName>
</protein>
<dbReference type="Pfam" id="PF09695">
    <property type="entry name" value="YtfJ_HI0045"/>
    <property type="match status" value="1"/>
</dbReference>
<keyword evidence="3" id="KW-1185">Reference proteome</keyword>
<evidence type="ECO:0000313" key="2">
    <source>
        <dbReference type="EMBL" id="OAT61101.1"/>
    </source>
</evidence>
<reference evidence="2 3" key="1">
    <citation type="submission" date="2016-04" db="EMBL/GenBank/DDBJ databases">
        <title>ATOL: Assembling a taxonomically balanced genome-scale reconstruction of the evolutionary history of the Enterobacteriaceae.</title>
        <authorList>
            <person name="Plunkett G.III."/>
            <person name="Neeno-Eckwall E.C."/>
            <person name="Glasner J.D."/>
            <person name="Perna N.T."/>
        </authorList>
    </citation>
    <scope>NUCLEOTIDE SEQUENCE [LARGE SCALE GENOMIC DNA]</scope>
    <source>
        <strain evidence="2 3">ATCC 12841</strain>
    </source>
</reference>
<feature type="chain" id="PRO_5041685096" evidence="1">
    <location>
        <begin position="35"/>
        <end position="199"/>
    </location>
</feature>
<comment type="caution">
    <text evidence="2">The sequence shown here is derived from an EMBL/GenBank/DDBJ whole genome shotgun (WGS) entry which is preliminary data.</text>
</comment>
<dbReference type="Proteomes" id="UP000078431">
    <property type="component" value="Unassembled WGS sequence"/>
</dbReference>
<accession>A0AA91EPT6</accession>
<evidence type="ECO:0000256" key="1">
    <source>
        <dbReference type="SAM" id="SignalP"/>
    </source>
</evidence>
<dbReference type="NCBIfam" id="TIGR01626">
    <property type="entry name" value="ytfJ_HI0045"/>
    <property type="match status" value="1"/>
</dbReference>
<dbReference type="InterPro" id="IPR006513">
    <property type="entry name" value="YtfJ_HI0045"/>
</dbReference>
<keyword evidence="1" id="KW-0732">Signal</keyword>
<gene>
    <name evidence="2" type="ORF">M993_00141</name>
</gene>
<name>A0AA91EPT6_9GAMM</name>
<dbReference type="AlphaFoldDB" id="A0AA91EPT6"/>
<dbReference type="EMBL" id="LXEX01000003">
    <property type="protein sequence ID" value="OAT61101.1"/>
    <property type="molecule type" value="Genomic_DNA"/>
</dbReference>